<evidence type="ECO:0000256" key="1">
    <source>
        <dbReference type="ARBA" id="ARBA00004123"/>
    </source>
</evidence>
<evidence type="ECO:0000256" key="3">
    <source>
        <dbReference type="ARBA" id="ARBA00023163"/>
    </source>
</evidence>
<dbReference type="InterPro" id="IPR018866">
    <property type="entry name" value="Znf-4CXXC_R1"/>
</dbReference>
<evidence type="ECO:0000313" key="7">
    <source>
        <dbReference type="Proteomes" id="UP000070544"/>
    </source>
</evidence>
<feature type="domain" description="Zinc-finger" evidence="5">
    <location>
        <begin position="251"/>
        <end position="322"/>
    </location>
</feature>
<keyword evidence="2" id="KW-0805">Transcription regulation</keyword>
<proteinExistence type="predicted"/>
<organism evidence="6 7">
    <name type="scientific">Gonapodya prolifera (strain JEL478)</name>
    <name type="common">Monoblepharis prolifera</name>
    <dbReference type="NCBI Taxonomy" id="1344416"/>
    <lineage>
        <taxon>Eukaryota</taxon>
        <taxon>Fungi</taxon>
        <taxon>Fungi incertae sedis</taxon>
        <taxon>Chytridiomycota</taxon>
        <taxon>Chytridiomycota incertae sedis</taxon>
        <taxon>Monoblepharidomycetes</taxon>
        <taxon>Monoblepharidales</taxon>
        <taxon>Gonapodyaceae</taxon>
        <taxon>Gonapodya</taxon>
    </lineage>
</organism>
<dbReference type="Proteomes" id="UP000070544">
    <property type="component" value="Unassembled WGS sequence"/>
</dbReference>
<dbReference type="AlphaFoldDB" id="A0A139AHV1"/>
<dbReference type="EMBL" id="KQ965752">
    <property type="protein sequence ID" value="KXS16402.1"/>
    <property type="molecule type" value="Genomic_DNA"/>
</dbReference>
<comment type="subcellular location">
    <subcellularLocation>
        <location evidence="1">Nucleus</location>
    </subcellularLocation>
</comment>
<accession>A0A139AHV1</accession>
<evidence type="ECO:0000256" key="2">
    <source>
        <dbReference type="ARBA" id="ARBA00023015"/>
    </source>
</evidence>
<keyword evidence="4" id="KW-0539">Nucleus</keyword>
<keyword evidence="7" id="KW-1185">Reference proteome</keyword>
<sequence length="435" mass="49049">MASRGNKAIWSFYLGRLPAKLSTLAGKVEWNLTTPDTLDDYIRHVLPQCRNYLKPDIYRPLTMTLCAVASMSIILSNPGNSKRALPESRRLPELLGLIKPLAPQSAKQLLKLILLLSDLVEDDDIDVEYREGYQPLQLSSGDQIGAITCIFCNGDIFDRYWRCEICEGLPSFCHQCVSLGRRCCEPDHNLRPVQRCSRKDLERVTSLAKEVYHNLAGDQCIINPTRPIHHQVNRTSATTAWIVNSCGANVDDINGRSCHGCRLSIPSQVGYRRIECSLSQCPKVFCDRCIWRRHGDRFGDLAKLSSWTCYCCTEKCFCRLCLGEGYEYKVAVRFPDFHMVVERNPNYTGGKRCAVAEHDTILIPPGFSSKSSQVEVVCVPGKNNPFNDWKATLRTISKSTTEVHSKVNRKRKRSDSDADFGAEARLVHDVAVGVW</sequence>
<evidence type="ECO:0000313" key="6">
    <source>
        <dbReference type="EMBL" id="KXS16402.1"/>
    </source>
</evidence>
<reference evidence="6 7" key="1">
    <citation type="journal article" date="2015" name="Genome Biol. Evol.">
        <title>Phylogenomic analyses indicate that early fungi evolved digesting cell walls of algal ancestors of land plants.</title>
        <authorList>
            <person name="Chang Y."/>
            <person name="Wang S."/>
            <person name="Sekimoto S."/>
            <person name="Aerts A.L."/>
            <person name="Choi C."/>
            <person name="Clum A."/>
            <person name="LaButti K.M."/>
            <person name="Lindquist E.A."/>
            <person name="Yee Ngan C."/>
            <person name="Ohm R.A."/>
            <person name="Salamov A.A."/>
            <person name="Grigoriev I.V."/>
            <person name="Spatafora J.W."/>
            <person name="Berbee M.L."/>
        </authorList>
    </citation>
    <scope>NUCLEOTIDE SEQUENCE [LARGE SCALE GENOMIC DNA]</scope>
    <source>
        <strain evidence="6 7">JEL478</strain>
    </source>
</reference>
<evidence type="ECO:0000256" key="4">
    <source>
        <dbReference type="ARBA" id="ARBA00023242"/>
    </source>
</evidence>
<name>A0A139AHV1_GONPJ</name>
<dbReference type="OrthoDB" id="298344at2759"/>
<dbReference type="GO" id="GO:0005634">
    <property type="term" value="C:nucleus"/>
    <property type="evidence" value="ECO:0007669"/>
    <property type="project" value="UniProtKB-SubCell"/>
</dbReference>
<evidence type="ECO:0000259" key="5">
    <source>
        <dbReference type="Pfam" id="PF10497"/>
    </source>
</evidence>
<dbReference type="Pfam" id="PF10497">
    <property type="entry name" value="zf-4CXXC_R1"/>
    <property type="match status" value="1"/>
</dbReference>
<gene>
    <name evidence="6" type="ORF">M427DRAFT_290295</name>
</gene>
<protein>
    <recommendedName>
        <fullName evidence="5">Zinc-finger domain-containing protein</fullName>
    </recommendedName>
</protein>
<keyword evidence="3" id="KW-0804">Transcription</keyword>